<dbReference type="Gene3D" id="1.10.3580.10">
    <property type="entry name" value="ATP12 ATPase"/>
    <property type="match status" value="1"/>
</dbReference>
<accession>A0ABT2NMH4</accession>
<proteinExistence type="inferred from homology"/>
<sequence length="238" mass="25789">MSGWKSKRFWTDATVRPAEGGWGVWLDARQVRTPAKAPLIVPTEALARAIVAEWQAQVGVIDPLSMPMTRAANAAIDKVTPQFAEVADLIAAYGASDLLCYRAEAPEALAERQAAAWEPILDWAETRFAAPLRRTRGVVPIVQPTESLAALSREVHAQSPFTLTALHEFVGISGSLLLGLAVLHGRLSPDEAWTSSRIDEDWQAELWGADEEAQAAAAKKAVDFKSAHNFLKLLDASA</sequence>
<dbReference type="Proteomes" id="UP001205601">
    <property type="component" value="Unassembled WGS sequence"/>
</dbReference>
<dbReference type="EMBL" id="JAOCQF010000001">
    <property type="protein sequence ID" value="MCT8330128.1"/>
    <property type="molecule type" value="Genomic_DNA"/>
</dbReference>
<keyword evidence="2" id="KW-0809">Transit peptide</keyword>
<evidence type="ECO:0000256" key="3">
    <source>
        <dbReference type="ARBA" id="ARBA00023186"/>
    </source>
</evidence>
<evidence type="ECO:0000256" key="1">
    <source>
        <dbReference type="ARBA" id="ARBA00008231"/>
    </source>
</evidence>
<dbReference type="SUPFAM" id="SSF160909">
    <property type="entry name" value="ATP12-like"/>
    <property type="match status" value="1"/>
</dbReference>
<evidence type="ECO:0000313" key="5">
    <source>
        <dbReference type="Proteomes" id="UP001205601"/>
    </source>
</evidence>
<dbReference type="PANTHER" id="PTHR21013:SF10">
    <property type="entry name" value="ATP SYNTHASE MITOCHONDRIAL F1 COMPLEX ASSEMBLY FACTOR 2"/>
    <property type="match status" value="1"/>
</dbReference>
<protein>
    <submittedName>
        <fullName evidence="4">ATPase</fullName>
    </submittedName>
</protein>
<keyword evidence="3" id="KW-0143">Chaperone</keyword>
<comment type="caution">
    <text evidence="4">The sequence shown here is derived from an EMBL/GenBank/DDBJ whole genome shotgun (WGS) entry which is preliminary data.</text>
</comment>
<dbReference type="InterPro" id="IPR011419">
    <property type="entry name" value="ATP12_ATP_synth-F1-assembly"/>
</dbReference>
<dbReference type="Gene3D" id="3.30.2180.10">
    <property type="entry name" value="ATP12-like"/>
    <property type="match status" value="1"/>
</dbReference>
<dbReference type="InterPro" id="IPR023335">
    <property type="entry name" value="ATP12_ortho_dom_sf"/>
</dbReference>
<organism evidence="4 5">
    <name type="scientific">Albidovulum sediminis</name>
    <dbReference type="NCBI Taxonomy" id="3066345"/>
    <lineage>
        <taxon>Bacteria</taxon>
        <taxon>Pseudomonadati</taxon>
        <taxon>Pseudomonadota</taxon>
        <taxon>Alphaproteobacteria</taxon>
        <taxon>Rhodobacterales</taxon>
        <taxon>Paracoccaceae</taxon>
        <taxon>Albidovulum</taxon>
    </lineage>
</organism>
<reference evidence="5" key="1">
    <citation type="submission" date="2023-07" db="EMBL/GenBank/DDBJ databases">
        <title>Defluviimonas sediminis sp. nov., isolated from mangrove sediment.</title>
        <authorList>
            <person name="Liu L."/>
            <person name="Li J."/>
            <person name="Huang Y."/>
            <person name="Pan J."/>
            <person name="Li M."/>
        </authorList>
    </citation>
    <scope>NUCLEOTIDE SEQUENCE [LARGE SCALE GENOMIC DNA]</scope>
    <source>
        <strain evidence="5">FT324</strain>
    </source>
</reference>
<evidence type="ECO:0000313" key="4">
    <source>
        <dbReference type="EMBL" id="MCT8330128.1"/>
    </source>
</evidence>
<evidence type="ECO:0000256" key="2">
    <source>
        <dbReference type="ARBA" id="ARBA00022946"/>
    </source>
</evidence>
<dbReference type="RefSeq" id="WP_261495819.1">
    <property type="nucleotide sequence ID" value="NZ_JAOCQF010000001.1"/>
</dbReference>
<dbReference type="Pfam" id="PF07542">
    <property type="entry name" value="ATP12"/>
    <property type="match status" value="1"/>
</dbReference>
<dbReference type="InterPro" id="IPR042272">
    <property type="entry name" value="ATP12_ATP_synth-F1-assembly_N"/>
</dbReference>
<dbReference type="PANTHER" id="PTHR21013">
    <property type="entry name" value="ATP SYNTHASE MITOCHONDRIAL F1 COMPLEX ASSEMBLY FACTOR 2/ATP12 PROTEIN, MITOCHONDRIAL PRECURSOR"/>
    <property type="match status" value="1"/>
</dbReference>
<keyword evidence="5" id="KW-1185">Reference proteome</keyword>
<gene>
    <name evidence="4" type="ORF">N5I32_11435</name>
</gene>
<comment type="similarity">
    <text evidence="1">Belongs to the ATP12 family.</text>
</comment>
<name>A0ABT2NMH4_9RHOB</name>